<dbReference type="Proteomes" id="UP000004810">
    <property type="component" value="Unassembled WGS sequence"/>
</dbReference>
<feature type="compositionally biased region" description="Polar residues" evidence="1">
    <location>
        <begin position="95"/>
        <end position="108"/>
    </location>
</feature>
<feature type="compositionally biased region" description="Basic and acidic residues" evidence="1">
    <location>
        <begin position="110"/>
        <end position="121"/>
    </location>
</feature>
<feature type="region of interest" description="Disordered" evidence="1">
    <location>
        <begin position="36"/>
        <end position="137"/>
    </location>
</feature>
<comment type="caution">
    <text evidence="2">The sequence shown here is derived from an EMBL/GenBank/DDBJ whole genome shotgun (WGS) entry which is preliminary data.</text>
</comment>
<evidence type="ECO:0000313" key="3">
    <source>
        <dbReference type="Proteomes" id="UP000004810"/>
    </source>
</evidence>
<gene>
    <name evidence="2" type="ORF">WUBG_12728</name>
</gene>
<dbReference type="EMBL" id="ADBV01009170">
    <property type="protein sequence ID" value="EJW76363.1"/>
    <property type="molecule type" value="Genomic_DNA"/>
</dbReference>
<dbReference type="AlphaFoldDB" id="J9E2I2"/>
<proteinExistence type="predicted"/>
<reference evidence="3" key="1">
    <citation type="submission" date="2012-08" db="EMBL/GenBank/DDBJ databases">
        <title>The Genome Sequence of Wuchereria bancrofti.</title>
        <authorList>
            <person name="Nutman T.B."/>
            <person name="Fink D.L."/>
            <person name="Russ C."/>
            <person name="Young S."/>
            <person name="Zeng Q."/>
            <person name="Koehrsen M."/>
            <person name="Alvarado L."/>
            <person name="Berlin A."/>
            <person name="Chapman S.B."/>
            <person name="Chen Z."/>
            <person name="Freedman E."/>
            <person name="Gellesch M."/>
            <person name="Goldberg J."/>
            <person name="Griggs A."/>
            <person name="Gujja S."/>
            <person name="Heilman E.R."/>
            <person name="Heiman D."/>
            <person name="Hepburn T."/>
            <person name="Howarth C."/>
            <person name="Jen D."/>
            <person name="Larson L."/>
            <person name="Lewis B."/>
            <person name="Mehta T."/>
            <person name="Park D."/>
            <person name="Pearson M."/>
            <person name="Roberts A."/>
            <person name="Saif S."/>
            <person name="Shea T."/>
            <person name="Shenoy N."/>
            <person name="Sisk P."/>
            <person name="Stolte C."/>
            <person name="Sykes S."/>
            <person name="Walk T."/>
            <person name="White J."/>
            <person name="Yandava C."/>
            <person name="Haas B."/>
            <person name="Henn M.R."/>
            <person name="Nusbaum C."/>
            <person name="Birren B."/>
        </authorList>
    </citation>
    <scope>NUCLEOTIDE SEQUENCE [LARGE SCALE GENOMIC DNA]</scope>
    <source>
        <strain evidence="3">NA</strain>
    </source>
</reference>
<feature type="compositionally biased region" description="Polar residues" evidence="1">
    <location>
        <begin position="52"/>
        <end position="68"/>
    </location>
</feature>
<evidence type="ECO:0000313" key="2">
    <source>
        <dbReference type="EMBL" id="EJW76363.1"/>
    </source>
</evidence>
<evidence type="ECO:0000256" key="1">
    <source>
        <dbReference type="SAM" id="MobiDB-lite"/>
    </source>
</evidence>
<accession>J9E2I2</accession>
<sequence>MLLPPKAAGYLPVTATVAPALIPDVLPYQPNPIVSIGNYRSTKSRRRENSEKSLSLPSSPRITVSNRQTPRRERRRMTAEDHSQNDESIYEEPPSLSSNLHESHSPIQSRRCDGRKPERRQSHSSTSRHILRDERSLERDSAIELRSNWKQYLIDGNLRQTTGIVASASPPSPPSTPQQIMYYSTPAYRTQPPRYSRDKRF</sequence>
<organism evidence="2 3">
    <name type="scientific">Wuchereria bancrofti</name>
    <dbReference type="NCBI Taxonomy" id="6293"/>
    <lineage>
        <taxon>Eukaryota</taxon>
        <taxon>Metazoa</taxon>
        <taxon>Ecdysozoa</taxon>
        <taxon>Nematoda</taxon>
        <taxon>Chromadorea</taxon>
        <taxon>Rhabditida</taxon>
        <taxon>Spirurina</taxon>
        <taxon>Spiruromorpha</taxon>
        <taxon>Filarioidea</taxon>
        <taxon>Onchocercidae</taxon>
        <taxon>Wuchereria</taxon>
    </lineage>
</organism>
<feature type="compositionally biased region" description="Basic and acidic residues" evidence="1">
    <location>
        <begin position="76"/>
        <end position="85"/>
    </location>
</feature>
<protein>
    <submittedName>
        <fullName evidence="2">Uncharacterized protein</fullName>
    </submittedName>
</protein>
<name>J9E2I2_WUCBA</name>